<evidence type="ECO:0000313" key="3">
    <source>
        <dbReference type="EMBL" id="GGU94247.1"/>
    </source>
</evidence>
<organism evidence="3 4">
    <name type="scientific">Streptomyces albospinus</name>
    <dbReference type="NCBI Taxonomy" id="285515"/>
    <lineage>
        <taxon>Bacteria</taxon>
        <taxon>Bacillati</taxon>
        <taxon>Actinomycetota</taxon>
        <taxon>Actinomycetes</taxon>
        <taxon>Kitasatosporales</taxon>
        <taxon>Streptomycetaceae</taxon>
        <taxon>Streptomyces</taxon>
    </lineage>
</organism>
<dbReference type="Gene3D" id="1.25.40.10">
    <property type="entry name" value="Tetratricopeptide repeat domain"/>
    <property type="match status" value="1"/>
</dbReference>
<dbReference type="Pfam" id="PF13424">
    <property type="entry name" value="TPR_12"/>
    <property type="match status" value="3"/>
</dbReference>
<evidence type="ECO:0000313" key="4">
    <source>
        <dbReference type="Proteomes" id="UP000654471"/>
    </source>
</evidence>
<dbReference type="SUPFAM" id="SSF47413">
    <property type="entry name" value="lambda repressor-like DNA-binding domains"/>
    <property type="match status" value="1"/>
</dbReference>
<dbReference type="InterPro" id="IPR019734">
    <property type="entry name" value="TPR_rpt"/>
</dbReference>
<dbReference type="PROSITE" id="PS50943">
    <property type="entry name" value="HTH_CROC1"/>
    <property type="match status" value="1"/>
</dbReference>
<dbReference type="SMART" id="SM00530">
    <property type="entry name" value="HTH_XRE"/>
    <property type="match status" value="1"/>
</dbReference>
<proteinExistence type="predicted"/>
<feature type="domain" description="HTH cro/C1-type" evidence="2">
    <location>
        <begin position="9"/>
        <end position="64"/>
    </location>
</feature>
<dbReference type="PRINTS" id="PR00364">
    <property type="entry name" value="DISEASERSIST"/>
</dbReference>
<sequence>MQERFDTVLRVYRRRAGLTQEELAERAGLSARTIRALESGQGRVPRMASVREVAKALGLGADDQRRLLATAAADGREGSMEPVSQGRRRYLPYGIPDFTGRSNEVARLVELVGDGSASAVVVSAIDGMAGVGKTTLAVHAAHLVAERFPDGQFYCDLHGFTPGYDPVDPASALEALLRMAGVDGARIPHSLDERSALWRTTLSDRRALVVVDNAADAAQVRPLLPGSASCAVLVTSRRRLLALEGAIPLSLDVLPAAEACALVARIAGHHRVADAPEAVSEIAELCGYLPLAIRMAAARLAHRPAWTAQDLAAELRAGRHRSGLGRNEQAVSAAFSLSYARLGPGRQRLFRLLGLHPGADLDAYAAAALAGTDVATARQWLEELVDVHLLEQYGPRRYQLHDLLRRHAREVLHETEPPARREEAELRLLDHYLHTALSARPRVAPGQRLLPFEVACPPADTPDVSGRSTALAWYEAEHANLVAMITHAASRSRNEHVWQYTHVLQHFFDIRGRTLAWVTTHELALAATRGLDNRLAHAETLTSLAVACWHAGRYEDAFNRGLEALALCREIGDAWGEAVILTNFGIAQGQLGQSEEAIDLHQQALALYRGIDAPWGEALCLTSLGAVYARLGRAAEALDHHQRALVRYRGIGDPWGEALTLTNMGTGYRQLGRFGAAVDHHSQALTLSRRMGDRRAESEVLNDLGATYHAAGRLDVARRRHQRALDIARDIDSSLQTARAHQGIAWTLVPDDPEAARAHAKQALAIYGELNAPETAELTAFLDTLDQGPAPAH</sequence>
<dbReference type="CDD" id="cd00093">
    <property type="entry name" value="HTH_XRE"/>
    <property type="match status" value="1"/>
</dbReference>
<dbReference type="InterPro" id="IPR027417">
    <property type="entry name" value="P-loop_NTPase"/>
</dbReference>
<dbReference type="InterPro" id="IPR010982">
    <property type="entry name" value="Lambda_DNA-bd_dom_sf"/>
</dbReference>
<keyword evidence="1" id="KW-0802">TPR repeat</keyword>
<dbReference type="Pfam" id="PF13560">
    <property type="entry name" value="HTH_31"/>
    <property type="match status" value="1"/>
</dbReference>
<evidence type="ECO:0000256" key="1">
    <source>
        <dbReference type="PROSITE-ProRule" id="PRU00339"/>
    </source>
</evidence>
<dbReference type="PROSITE" id="PS50005">
    <property type="entry name" value="TPR"/>
    <property type="match status" value="1"/>
</dbReference>
<keyword evidence="4" id="KW-1185">Reference proteome</keyword>
<dbReference type="SUPFAM" id="SSF52540">
    <property type="entry name" value="P-loop containing nucleoside triphosphate hydrolases"/>
    <property type="match status" value="1"/>
</dbReference>
<comment type="caution">
    <text evidence="3">The sequence shown here is derived from an EMBL/GenBank/DDBJ whole genome shotgun (WGS) entry which is preliminary data.</text>
</comment>
<reference evidence="4" key="1">
    <citation type="journal article" date="2019" name="Int. J. Syst. Evol. Microbiol.">
        <title>The Global Catalogue of Microorganisms (GCM) 10K type strain sequencing project: providing services to taxonomists for standard genome sequencing and annotation.</title>
        <authorList>
            <consortium name="The Broad Institute Genomics Platform"/>
            <consortium name="The Broad Institute Genome Sequencing Center for Infectious Disease"/>
            <person name="Wu L."/>
            <person name="Ma J."/>
        </authorList>
    </citation>
    <scope>NUCLEOTIDE SEQUENCE [LARGE SCALE GENOMIC DNA]</scope>
    <source>
        <strain evidence="4">JCM 3399</strain>
    </source>
</reference>
<dbReference type="RefSeq" id="WP_189307235.1">
    <property type="nucleotide sequence ID" value="NZ_BMRP01000045.1"/>
</dbReference>
<dbReference type="PANTHER" id="PTHR47691:SF3">
    <property type="entry name" value="HTH-TYPE TRANSCRIPTIONAL REGULATOR RV0890C-RELATED"/>
    <property type="match status" value="1"/>
</dbReference>
<protein>
    <recommendedName>
        <fullName evidence="2">HTH cro/C1-type domain-containing protein</fullName>
    </recommendedName>
</protein>
<accession>A0ABQ2VKX0</accession>
<dbReference type="Gene3D" id="1.10.260.40">
    <property type="entry name" value="lambda repressor-like DNA-binding domains"/>
    <property type="match status" value="1"/>
</dbReference>
<dbReference type="SUPFAM" id="SSF48452">
    <property type="entry name" value="TPR-like"/>
    <property type="match status" value="2"/>
</dbReference>
<dbReference type="EMBL" id="BMRP01000045">
    <property type="protein sequence ID" value="GGU94247.1"/>
    <property type="molecule type" value="Genomic_DNA"/>
</dbReference>
<dbReference type="InterPro" id="IPR001387">
    <property type="entry name" value="Cro/C1-type_HTH"/>
</dbReference>
<name>A0ABQ2VKX0_9ACTN</name>
<dbReference type="Gene3D" id="3.40.50.300">
    <property type="entry name" value="P-loop containing nucleotide triphosphate hydrolases"/>
    <property type="match status" value="1"/>
</dbReference>
<dbReference type="SMART" id="SM00028">
    <property type="entry name" value="TPR"/>
    <property type="match status" value="5"/>
</dbReference>
<dbReference type="PANTHER" id="PTHR47691">
    <property type="entry name" value="REGULATOR-RELATED"/>
    <property type="match status" value="1"/>
</dbReference>
<feature type="repeat" description="TPR" evidence="1">
    <location>
        <begin position="658"/>
        <end position="691"/>
    </location>
</feature>
<dbReference type="Proteomes" id="UP000654471">
    <property type="component" value="Unassembled WGS sequence"/>
</dbReference>
<dbReference type="InterPro" id="IPR011990">
    <property type="entry name" value="TPR-like_helical_dom_sf"/>
</dbReference>
<evidence type="ECO:0000259" key="2">
    <source>
        <dbReference type="PROSITE" id="PS50943"/>
    </source>
</evidence>
<gene>
    <name evidence="3" type="ORF">GCM10010211_71640</name>
</gene>